<accession>E1X356</accession>
<dbReference type="HOGENOM" id="CLU_580968_0_0_7"/>
<dbReference type="STRING" id="862908.BMS_2074"/>
<dbReference type="Proteomes" id="UP000008963">
    <property type="component" value="Chromosome"/>
</dbReference>
<evidence type="ECO:0000259" key="7">
    <source>
        <dbReference type="Pfam" id="PF05140"/>
    </source>
</evidence>
<dbReference type="GO" id="GO:0017004">
    <property type="term" value="P:cytochrome complex assembly"/>
    <property type="evidence" value="ECO:0007669"/>
    <property type="project" value="UniProtKB-KW"/>
</dbReference>
<protein>
    <submittedName>
        <fullName evidence="8">Membrane protein</fullName>
    </submittedName>
</protein>
<evidence type="ECO:0000256" key="2">
    <source>
        <dbReference type="ARBA" id="ARBA00022692"/>
    </source>
</evidence>
<sequence>MNKNNRLIHTRRLEMSFDFQKKLEKTERFLGGLKFAVIVIILFSIFMIVGTFFESYYGTDFVNRTIYKRFPFMAVQFGIFVSVFFAMLLRLPPKKRLYGFYAIHTGLIMIGCGSFITWFSGIDGTILLEPNTPARKVILTDDILRIIYHDDGKTVTRKLPYIAFKTNIDDKYENVTLEDYYPFAEKELFWRSGNNPYSLNASIHSSSYILSNPNVSQEFTLSLHPEAIEFEASTGLGPLNVTYLPKNLANCFAENNPSGYIVWDSKESTCFTPESRKVEIRETSEKNKFFVIKEDTKIYSFFPDFNPWPVDEKLEVIKDSHLRVFSKKLFEEKPNLFLFGRKAAFFEDEKWQLRSLEKKSDIVELPWMGLELILKKHDETKFPSYRPVATMPIQKNGSLIKGQTKALKIKVLGKEYWVLDDRPVTLRINGKKVSFVLDKEILTLPFEFILTKFKMEKDPGTNKPASYESFVKLFTDKGPSDHHIFMNNPLKHAGFTFYQASYSQDPETGVYSSTLSVNVDQGRFLKYLGSLFLVLGAMAHYFLNKRKLKKTESSDILNLE</sequence>
<dbReference type="PATRIC" id="fig|862908.3.peg.1973"/>
<organism evidence="8 9">
    <name type="scientific">Halobacteriovorax marinus (strain ATCC BAA-682 / DSM 15412 / SJ)</name>
    <name type="common">Bacteriovorax marinus</name>
    <dbReference type="NCBI Taxonomy" id="862908"/>
    <lineage>
        <taxon>Bacteria</taxon>
        <taxon>Pseudomonadati</taxon>
        <taxon>Bdellovibrionota</taxon>
        <taxon>Bacteriovoracia</taxon>
        <taxon>Bacteriovoracales</taxon>
        <taxon>Halobacteriovoraceae</taxon>
        <taxon>Halobacteriovorax</taxon>
    </lineage>
</organism>
<evidence type="ECO:0000256" key="6">
    <source>
        <dbReference type="SAM" id="Phobius"/>
    </source>
</evidence>
<dbReference type="InterPro" id="IPR007816">
    <property type="entry name" value="ResB-like_domain"/>
</dbReference>
<dbReference type="EMBL" id="FQ312005">
    <property type="protein sequence ID" value="CBW26886.1"/>
    <property type="molecule type" value="Genomic_DNA"/>
</dbReference>
<evidence type="ECO:0000256" key="3">
    <source>
        <dbReference type="ARBA" id="ARBA00022748"/>
    </source>
</evidence>
<keyword evidence="3" id="KW-0201">Cytochrome c-type biogenesis</keyword>
<feature type="transmembrane region" description="Helical" evidence="6">
    <location>
        <begin position="73"/>
        <end position="91"/>
    </location>
</feature>
<proteinExistence type="predicted"/>
<reference evidence="9" key="1">
    <citation type="journal article" date="2013" name="ISME J.">
        <title>A small predatory core genome in the divergent marine Bacteriovorax marinus SJ and the terrestrial Bdellovibrio bacteriovorus.</title>
        <authorList>
            <person name="Crossman L.C."/>
            <person name="Chen H."/>
            <person name="Cerdeno-Tarraga A.M."/>
            <person name="Brooks K."/>
            <person name="Quail M.A."/>
            <person name="Pineiro S.A."/>
            <person name="Hobley L."/>
            <person name="Sockett R.E."/>
            <person name="Bentley S.D."/>
            <person name="Parkhill J."/>
            <person name="Williams H.N."/>
            <person name="Stine O.C."/>
        </authorList>
    </citation>
    <scope>NUCLEOTIDE SEQUENCE [LARGE SCALE GENOMIC DNA]</scope>
    <source>
        <strain evidence="9">ATCC BAA-682 / DSM 15412 / SJ</strain>
    </source>
</reference>
<dbReference type="InterPro" id="IPR023494">
    <property type="entry name" value="Cyt_c_bgen_Ccs1/CcsB/ResB"/>
</dbReference>
<evidence type="ECO:0000313" key="9">
    <source>
        <dbReference type="Proteomes" id="UP000008963"/>
    </source>
</evidence>
<dbReference type="KEGG" id="bmx:BMS_2074"/>
<name>E1X356_HALMS</name>
<comment type="subcellular location">
    <subcellularLocation>
        <location evidence="1">Membrane</location>
        <topology evidence="1">Multi-pass membrane protein</topology>
    </subcellularLocation>
</comment>
<keyword evidence="4 6" id="KW-1133">Transmembrane helix</keyword>
<dbReference type="Pfam" id="PF05140">
    <property type="entry name" value="ResB"/>
    <property type="match status" value="1"/>
</dbReference>
<dbReference type="AlphaFoldDB" id="E1X356"/>
<feature type="transmembrane region" description="Helical" evidence="6">
    <location>
        <begin position="98"/>
        <end position="119"/>
    </location>
</feature>
<evidence type="ECO:0000256" key="4">
    <source>
        <dbReference type="ARBA" id="ARBA00022989"/>
    </source>
</evidence>
<evidence type="ECO:0000256" key="1">
    <source>
        <dbReference type="ARBA" id="ARBA00004141"/>
    </source>
</evidence>
<dbReference type="eggNOG" id="COG1333">
    <property type="taxonomic scope" value="Bacteria"/>
</dbReference>
<feature type="transmembrane region" description="Helical" evidence="6">
    <location>
        <begin position="524"/>
        <end position="543"/>
    </location>
</feature>
<keyword evidence="2 6" id="KW-0812">Transmembrane</keyword>
<dbReference type="PANTHER" id="PTHR31566">
    <property type="entry name" value="CYTOCHROME C BIOGENESIS PROTEIN CCS1, CHLOROPLASTIC"/>
    <property type="match status" value="1"/>
</dbReference>
<keyword evidence="9" id="KW-1185">Reference proteome</keyword>
<feature type="domain" description="ResB-like" evidence="7">
    <location>
        <begin position="439"/>
        <end position="505"/>
    </location>
</feature>
<keyword evidence="5 6" id="KW-0472">Membrane</keyword>
<evidence type="ECO:0000313" key="8">
    <source>
        <dbReference type="EMBL" id="CBW26886.1"/>
    </source>
</evidence>
<feature type="transmembrane region" description="Helical" evidence="6">
    <location>
        <begin position="29"/>
        <end position="53"/>
    </location>
</feature>
<evidence type="ECO:0000256" key="5">
    <source>
        <dbReference type="ARBA" id="ARBA00023136"/>
    </source>
</evidence>
<dbReference type="GO" id="GO:0016020">
    <property type="term" value="C:membrane"/>
    <property type="evidence" value="ECO:0007669"/>
    <property type="project" value="UniProtKB-SubCell"/>
</dbReference>
<gene>
    <name evidence="8" type="ordered locus">BMS_2074</name>
</gene>